<dbReference type="KEGG" id="vg:65108308"/>
<dbReference type="PANTHER" id="PTHR11441:SF0">
    <property type="entry name" value="THYMIDINE KINASE, CYTOSOLIC"/>
    <property type="match status" value="1"/>
</dbReference>
<dbReference type="Gene3D" id="3.30.60.20">
    <property type="match status" value="1"/>
</dbReference>
<reference evidence="14 15" key="1">
    <citation type="submission" date="2018-02" db="EMBL/GenBank/DDBJ databases">
        <title>Full genome sequencing of a novel polyvalent bacteriophage as one of T4-Family member.</title>
        <authorList>
            <person name="Kawasaki T."/>
            <person name="Saad A.M."/>
            <person name="Yamada T."/>
        </authorList>
    </citation>
    <scope>NUCLEOTIDE SEQUENCE [LARGE SCALE GENOMIC DNA]</scope>
    <source>
        <strain evidence="14 15">EcS1</strain>
    </source>
</reference>
<feature type="active site" description="Proton acceptor" evidence="10">
    <location>
        <position position="88"/>
    </location>
</feature>
<accession>A0A2Z5ZC26</accession>
<evidence type="ECO:0000256" key="10">
    <source>
        <dbReference type="PIRSR" id="PIRSR035805-1"/>
    </source>
</evidence>
<evidence type="ECO:0000256" key="4">
    <source>
        <dbReference type="ARBA" id="ARBA00022634"/>
    </source>
</evidence>
<evidence type="ECO:0000256" key="12">
    <source>
        <dbReference type="RuleBase" id="RU000544"/>
    </source>
</evidence>
<comment type="catalytic activity">
    <reaction evidence="9 12">
        <text>thymidine + ATP = dTMP + ADP + H(+)</text>
        <dbReference type="Rhea" id="RHEA:19129"/>
        <dbReference type="ChEBI" id="CHEBI:15378"/>
        <dbReference type="ChEBI" id="CHEBI:17748"/>
        <dbReference type="ChEBI" id="CHEBI:30616"/>
        <dbReference type="ChEBI" id="CHEBI:63528"/>
        <dbReference type="ChEBI" id="CHEBI:456216"/>
        <dbReference type="EC" id="2.7.1.21"/>
    </reaction>
</comment>
<evidence type="ECO:0000256" key="3">
    <source>
        <dbReference type="ARBA" id="ARBA00020079"/>
    </source>
</evidence>
<dbReference type="GO" id="GO:0005524">
    <property type="term" value="F:ATP binding"/>
    <property type="evidence" value="ECO:0007669"/>
    <property type="project" value="UniProtKB-KW"/>
</dbReference>
<dbReference type="InterPro" id="IPR020633">
    <property type="entry name" value="Thymidine_kinase_CS"/>
</dbReference>
<dbReference type="InterPro" id="IPR001267">
    <property type="entry name" value="Thymidine_kinase"/>
</dbReference>
<dbReference type="NCBIfam" id="NF003300">
    <property type="entry name" value="PRK04296.1-5"/>
    <property type="match status" value="1"/>
</dbReference>
<dbReference type="EMBL" id="LC371242">
    <property type="protein sequence ID" value="BBC78169.1"/>
    <property type="molecule type" value="Genomic_DNA"/>
</dbReference>
<sequence>MAQLYFNFASMNAGKSTALLSVAHNYKERGMGTLVMKPALDDRDSASEVVSRIGLRQEANIITRDMDILEFFKWAQAQRDIHCVLIDEAQFLMAEQVFQLCRIVDLYDVPVMAYGLRTDFRGDLFEGSKALLAVADKLVELKGVCHCGRKATMVARLDEEGNAVIDGAQVVMGGNDKYVSLCRKHWCDKVGMYDSTN</sequence>
<keyword evidence="8 12" id="KW-0067">ATP-binding</keyword>
<name>A0A2Z5ZC26_9CAUD</name>
<organism evidence="14 15">
    <name type="scientific">Escherichia phage EcS1</name>
    <dbReference type="NCBI Taxonomy" id="2083276"/>
    <lineage>
        <taxon>Viruses</taxon>
        <taxon>Duplodnaviria</taxon>
        <taxon>Heunggongvirae</taxon>
        <taxon>Uroviricota</taxon>
        <taxon>Caudoviricetes</taxon>
        <taxon>Pantevenvirales</taxon>
        <taxon>Straboviridae</taxon>
        <taxon>Tevenvirinae</taxon>
        <taxon>Kagamiyamavirus</taxon>
        <taxon>Kagamiyamavirus ecs1</taxon>
    </lineage>
</organism>
<dbReference type="GO" id="GO:0071897">
    <property type="term" value="P:DNA biosynthetic process"/>
    <property type="evidence" value="ECO:0007669"/>
    <property type="project" value="UniProtKB-KW"/>
</dbReference>
<evidence type="ECO:0000256" key="1">
    <source>
        <dbReference type="ARBA" id="ARBA00007587"/>
    </source>
</evidence>
<dbReference type="GO" id="GO:0004797">
    <property type="term" value="F:thymidine kinase activity"/>
    <property type="evidence" value="ECO:0007669"/>
    <property type="project" value="UniProtKB-EC"/>
</dbReference>
<evidence type="ECO:0000256" key="8">
    <source>
        <dbReference type="ARBA" id="ARBA00022840"/>
    </source>
</evidence>
<evidence type="ECO:0000256" key="13">
    <source>
        <dbReference type="RuleBase" id="RU004165"/>
    </source>
</evidence>
<dbReference type="GO" id="GO:0046104">
    <property type="term" value="P:thymidine metabolic process"/>
    <property type="evidence" value="ECO:0007669"/>
    <property type="project" value="TreeGrafter"/>
</dbReference>
<feature type="binding site" evidence="11">
    <location>
        <begin position="170"/>
        <end position="173"/>
    </location>
    <ligand>
        <name>substrate</name>
    </ligand>
</feature>
<dbReference type="Pfam" id="PF00265">
    <property type="entry name" value="TK"/>
    <property type="match status" value="1"/>
</dbReference>
<dbReference type="Proteomes" id="UP000250157">
    <property type="component" value="Segment"/>
</dbReference>
<dbReference type="HAMAP" id="MF_00124">
    <property type="entry name" value="Thymidine_kinase"/>
    <property type="match status" value="1"/>
</dbReference>
<dbReference type="Gene3D" id="3.40.50.300">
    <property type="entry name" value="P-loop containing nucleotide triphosphate hydrolases"/>
    <property type="match status" value="1"/>
</dbReference>
<dbReference type="InterPro" id="IPR027417">
    <property type="entry name" value="P-loop_NTPase"/>
</dbReference>
<feature type="binding site" evidence="11">
    <location>
        <position position="178"/>
    </location>
    <ligand>
        <name>substrate</name>
    </ligand>
</feature>
<dbReference type="EC" id="2.7.1.21" evidence="2 12"/>
<evidence type="ECO:0000256" key="2">
    <source>
        <dbReference type="ARBA" id="ARBA00012118"/>
    </source>
</evidence>
<dbReference type="GeneID" id="65108308"/>
<evidence type="ECO:0000256" key="5">
    <source>
        <dbReference type="ARBA" id="ARBA00022679"/>
    </source>
</evidence>
<evidence type="ECO:0000256" key="9">
    <source>
        <dbReference type="ARBA" id="ARBA00048254"/>
    </source>
</evidence>
<dbReference type="RefSeq" id="YP_010090816.1">
    <property type="nucleotide sequence ID" value="NC_055721.1"/>
</dbReference>
<protein>
    <recommendedName>
        <fullName evidence="3 12">Thymidine kinase</fullName>
        <ecNumber evidence="2 12">2.7.1.21</ecNumber>
    </recommendedName>
</protein>
<evidence type="ECO:0000313" key="14">
    <source>
        <dbReference type="EMBL" id="BBC78169.1"/>
    </source>
</evidence>
<dbReference type="PIRSF" id="PIRSF035805">
    <property type="entry name" value="TK_cell"/>
    <property type="match status" value="1"/>
</dbReference>
<dbReference type="SUPFAM" id="SSF52540">
    <property type="entry name" value="P-loop containing nucleoside triphosphate hydrolases"/>
    <property type="match status" value="1"/>
</dbReference>
<dbReference type="SUPFAM" id="SSF57716">
    <property type="entry name" value="Glucocorticoid receptor-like (DNA-binding domain)"/>
    <property type="match status" value="1"/>
</dbReference>
<evidence type="ECO:0000256" key="6">
    <source>
        <dbReference type="ARBA" id="ARBA00022741"/>
    </source>
</evidence>
<evidence type="ECO:0000313" key="15">
    <source>
        <dbReference type="Proteomes" id="UP000250157"/>
    </source>
</evidence>
<keyword evidence="6 12" id="KW-0547">Nucleotide-binding</keyword>
<keyword evidence="4 12" id="KW-0237">DNA synthesis</keyword>
<evidence type="ECO:0000256" key="7">
    <source>
        <dbReference type="ARBA" id="ARBA00022777"/>
    </source>
</evidence>
<evidence type="ECO:0000256" key="11">
    <source>
        <dbReference type="PIRSR" id="PIRSR035805-2"/>
    </source>
</evidence>
<keyword evidence="5 12" id="KW-0808">Transferase</keyword>
<keyword evidence="15" id="KW-1185">Reference proteome</keyword>
<comment type="similarity">
    <text evidence="1 13">Belongs to the thymidine kinase family.</text>
</comment>
<dbReference type="PANTHER" id="PTHR11441">
    <property type="entry name" value="THYMIDINE KINASE"/>
    <property type="match status" value="1"/>
</dbReference>
<keyword evidence="7 12" id="KW-0418">Kinase</keyword>
<dbReference type="PROSITE" id="PS00603">
    <property type="entry name" value="TK_CELLULAR_TYPE"/>
    <property type="match status" value="1"/>
</dbReference>
<proteinExistence type="inferred from homology"/>